<accession>A0A9E4MY62</accession>
<dbReference type="Pfam" id="PF13289">
    <property type="entry name" value="SIR2_2"/>
    <property type="match status" value="1"/>
</dbReference>
<evidence type="ECO:0000313" key="1">
    <source>
        <dbReference type="EMBL" id="MCG7937516.1"/>
    </source>
</evidence>
<reference evidence="1" key="1">
    <citation type="journal article" date="2021" name="Proc. Natl. Acad. Sci. U.S.A.">
        <title>Global biogeography of chemosynthetic symbionts reveals both localized and globally distributed symbiont groups. .</title>
        <authorList>
            <person name="Osvatic J.T."/>
            <person name="Wilkins L.G.E."/>
            <person name="Leibrecht L."/>
            <person name="Leray M."/>
            <person name="Zauner S."/>
            <person name="Polzin J."/>
            <person name="Camacho Y."/>
            <person name="Gros O."/>
            <person name="van Gils J.A."/>
            <person name="Eisen J.A."/>
            <person name="Petersen J.M."/>
            <person name="Yuen B."/>
        </authorList>
    </citation>
    <scope>NUCLEOTIDE SEQUENCE</scope>
    <source>
        <strain evidence="1">MAGL173</strain>
    </source>
</reference>
<dbReference type="Proteomes" id="UP000886687">
    <property type="component" value="Unassembled WGS sequence"/>
</dbReference>
<organism evidence="1 2">
    <name type="scientific">Candidatus Thiodiazotropha lotti</name>
    <dbReference type="NCBI Taxonomy" id="2792787"/>
    <lineage>
        <taxon>Bacteria</taxon>
        <taxon>Pseudomonadati</taxon>
        <taxon>Pseudomonadota</taxon>
        <taxon>Gammaproteobacteria</taxon>
        <taxon>Chromatiales</taxon>
        <taxon>Sedimenticolaceae</taxon>
        <taxon>Candidatus Thiodiazotropha</taxon>
    </lineage>
</organism>
<dbReference type="EMBL" id="JAEPDI010000001">
    <property type="protein sequence ID" value="MCG7937516.1"/>
    <property type="molecule type" value="Genomic_DNA"/>
</dbReference>
<proteinExistence type="predicted"/>
<gene>
    <name evidence="1" type="ORF">JAZ04_01475</name>
</gene>
<evidence type="ECO:0000313" key="2">
    <source>
        <dbReference type="Proteomes" id="UP000886687"/>
    </source>
</evidence>
<sequence>MSSEQPLHDAQKTVADLRDHLARHDKPIAFFFGAGTSSAVQVPIPGEPEKTQSLIPAVAGLTKLCQEGADALGQKFKDAWISIVKQCEENGQDPNVETILSRIRMMLNAIGNADTLSGLNKGELTILEESVRKTIAKIVSPDLSTVTDELPHRKFSRWLSKTSRQNSVEIFTVNYDVLFEDSLEAERIPTFDGFVGCYRPFFHPDALRRLETAPGTNWTRLWKMHGSVTWRRIEQDGRYRVIRGEPNLVGEMIFPSFQKYDESRLQPYSAFTDRLSRFLEQDDALLIVAGFSFSDEHINNLIFETLENRPRTHVYALQFGEIPEDSDLVSRAKQRSNMIVIGPETGIVGGCRARWAPIESPSFMGDIFELKEVEAVGAEFVGEEAGEPTKSGYMKIGDFSVFCDFLEAMTTG</sequence>
<dbReference type="AlphaFoldDB" id="A0A9E4MY62"/>
<comment type="caution">
    <text evidence="1">The sequence shown here is derived from an EMBL/GenBank/DDBJ whole genome shotgun (WGS) entry which is preliminary data.</text>
</comment>
<name>A0A9E4MY62_9GAMM</name>
<protein>
    <submittedName>
        <fullName evidence="1">SIR2 family protein</fullName>
    </submittedName>
</protein>